<dbReference type="UCSC" id="F53G2.2">
    <property type="organism name" value="c. elegans"/>
</dbReference>
<dbReference type="AlphaFoldDB" id="O17247"/>
<organism evidence="2 3">
    <name type="scientific">Caenorhabditis elegans</name>
    <dbReference type="NCBI Taxonomy" id="6239"/>
    <lineage>
        <taxon>Eukaryota</taxon>
        <taxon>Metazoa</taxon>
        <taxon>Ecdysozoa</taxon>
        <taxon>Nematoda</taxon>
        <taxon>Chromadorea</taxon>
        <taxon>Rhabditida</taxon>
        <taxon>Rhabditina</taxon>
        <taxon>Rhabditomorpha</taxon>
        <taxon>Rhabditoidea</taxon>
        <taxon>Rhabditidae</taxon>
        <taxon>Peloderinae</taxon>
        <taxon>Caenorhabditis</taxon>
    </lineage>
</organism>
<dbReference type="AGR" id="WB:WBGene00018767"/>
<evidence type="ECO:0000313" key="4">
    <source>
        <dbReference type="WormBase" id="F53G2.2"/>
    </source>
</evidence>
<gene>
    <name evidence="2" type="ORF">CELE_F53G2.2</name>
    <name evidence="2 4" type="ORF">F53G2.2</name>
</gene>
<evidence type="ECO:0000313" key="2">
    <source>
        <dbReference type="EMBL" id="CCD71693.2"/>
    </source>
</evidence>
<dbReference type="Bgee" id="WBGene00018767">
    <property type="expression patterns" value="Expressed in embryo and 3 other cell types or tissues"/>
</dbReference>
<keyword evidence="1" id="KW-0732">Signal</keyword>
<keyword evidence="3" id="KW-1185">Reference proteome</keyword>
<protein>
    <submittedName>
        <fullName evidence="2">SCP domain-containing protein</fullName>
    </submittedName>
</protein>
<evidence type="ECO:0000313" key="3">
    <source>
        <dbReference type="Proteomes" id="UP000001940"/>
    </source>
</evidence>
<feature type="chain" id="PRO_5018225925" evidence="1">
    <location>
        <begin position="18"/>
        <end position="190"/>
    </location>
</feature>
<evidence type="ECO:0000256" key="1">
    <source>
        <dbReference type="SAM" id="SignalP"/>
    </source>
</evidence>
<dbReference type="WormBase" id="F53G2.2">
    <property type="protein sequence ID" value="CE52877"/>
    <property type="gene ID" value="WBGene00018767"/>
</dbReference>
<feature type="signal peptide" evidence="1">
    <location>
        <begin position="1"/>
        <end position="17"/>
    </location>
</feature>
<proteinExistence type="predicted"/>
<dbReference type="PIR" id="T32384">
    <property type="entry name" value="T32384"/>
</dbReference>
<reference evidence="2 3" key="1">
    <citation type="journal article" date="1998" name="Science">
        <title>Genome sequence of the nematode C. elegans: a platform for investigating biology.</title>
        <authorList>
            <consortium name="The C. elegans sequencing consortium"/>
            <person name="Sulson J.E."/>
            <person name="Waterston R."/>
        </authorList>
    </citation>
    <scope>NUCLEOTIDE SEQUENCE [LARGE SCALE GENOMIC DNA]</scope>
    <source>
        <strain evidence="2 3">Bristol N2</strain>
    </source>
</reference>
<dbReference type="HOGENOM" id="CLU_736160_0_0_1"/>
<dbReference type="EMBL" id="BX284602">
    <property type="protein sequence ID" value="CCD71693.2"/>
    <property type="molecule type" value="Genomic_DNA"/>
</dbReference>
<dbReference type="InParanoid" id="O17247"/>
<dbReference type="Proteomes" id="UP000001940">
    <property type="component" value="Chromosome II"/>
</dbReference>
<accession>O17247</accession>
<sequence length="190" mass="20543">MMLKTILLLVFAQCALSGRLSGRTQADCIAFANNIFKQQGFNHLLVYDKELEAYAAQTQCGTSFLSMGLIELGHGGSYSSVNLRKDQTRIACAKKDCGGLQFACAVDGPRQGNTAGLSAPRNPAPATISTIDNSEEVEESDEELQKPPKWSQNGFPFRNSEAGTVYWVNTSRAAARTTVFLVGILVFIGI</sequence>
<name>O17247_CAEEL</name>